<evidence type="ECO:0000313" key="2">
    <source>
        <dbReference type="Proteomes" id="UP001196980"/>
    </source>
</evidence>
<protein>
    <submittedName>
        <fullName evidence="1">Uncharacterized protein</fullName>
    </submittedName>
</protein>
<evidence type="ECO:0000313" key="1">
    <source>
        <dbReference type="EMBL" id="MBV6343304.1"/>
    </source>
</evidence>
<keyword evidence="2" id="KW-1185">Reference proteome</keyword>
<organism evidence="1 2">
    <name type="scientific">Candidatus Magnetobacterium casense</name>
    <dbReference type="NCBI Taxonomy" id="1455061"/>
    <lineage>
        <taxon>Bacteria</taxon>
        <taxon>Pseudomonadati</taxon>
        <taxon>Nitrospirota</taxon>
        <taxon>Thermodesulfovibrionia</taxon>
        <taxon>Thermodesulfovibrionales</taxon>
        <taxon>Candidatus Magnetobacteriaceae</taxon>
        <taxon>Candidatus Magnetobacterium</taxon>
    </lineage>
</organism>
<comment type="caution">
    <text evidence="1">The sequence shown here is derived from an EMBL/GenBank/DDBJ whole genome shotgun (WGS) entry which is preliminary data.</text>
</comment>
<dbReference type="RefSeq" id="WP_218253916.1">
    <property type="nucleotide sequence ID" value="NZ_JABXWD010000525.1"/>
</dbReference>
<sequence length="59" mass="6832">MGRVEIKFAKEAARQYKRLPKEYRTLVDIALSRLSEGLELDLKPVAGRKGCLQDQDWQI</sequence>
<dbReference type="Proteomes" id="UP001196980">
    <property type="component" value="Unassembled WGS sequence"/>
</dbReference>
<accession>A0ABS6S378</accession>
<dbReference type="EMBL" id="JABXWD010000525">
    <property type="protein sequence ID" value="MBV6343304.1"/>
    <property type="molecule type" value="Genomic_DNA"/>
</dbReference>
<reference evidence="1 2" key="1">
    <citation type="journal article" date="2020" name="J Geophys Res Biogeosci">
        <title>Magnetotaxis as an Adaptation to Enable Bacterial Shuttling of Microbial Sulfur and Sulfur Cycling Across Aquatic Oxic#Anoxic Interfaces.</title>
        <authorList>
            <person name="Li J."/>
            <person name="Liu P."/>
            <person name="Wang J."/>
            <person name="Roberts A.P."/>
            <person name="Pan Y."/>
        </authorList>
    </citation>
    <scope>NUCLEOTIDE SEQUENCE [LARGE SCALE GENOMIC DNA]</scope>
    <source>
        <strain evidence="1 2">MYR-1_YQ</strain>
    </source>
</reference>
<gene>
    <name evidence="1" type="ORF">HWQ67_17135</name>
</gene>
<name>A0ABS6S378_9BACT</name>
<proteinExistence type="predicted"/>